<name>E9I3B9_DAPPU</name>
<dbReference type="AlphaFoldDB" id="E9I3B9"/>
<accession>E9I3B9</accession>
<dbReference type="InParanoid" id="E9I3B9"/>
<dbReference type="HOGENOM" id="CLU_2724779_0_0_1"/>
<sequence length="72" mass="7890">MNESQIEAIATANAHTSNAALPTYSELVAALRSARETVWRAPVVSAPTQEQAYRIRETCTELSLLLARIPHV</sequence>
<dbReference type="EMBL" id="GL734479">
    <property type="protein sequence ID" value="EFX61509.1"/>
    <property type="molecule type" value="Genomic_DNA"/>
</dbReference>
<organism evidence="1 2">
    <name type="scientific">Daphnia pulex</name>
    <name type="common">Water flea</name>
    <dbReference type="NCBI Taxonomy" id="6669"/>
    <lineage>
        <taxon>Eukaryota</taxon>
        <taxon>Metazoa</taxon>
        <taxon>Ecdysozoa</taxon>
        <taxon>Arthropoda</taxon>
        <taxon>Crustacea</taxon>
        <taxon>Branchiopoda</taxon>
        <taxon>Diplostraca</taxon>
        <taxon>Cladocera</taxon>
        <taxon>Anomopoda</taxon>
        <taxon>Daphniidae</taxon>
        <taxon>Daphnia</taxon>
    </lineage>
</organism>
<dbReference type="KEGG" id="dpx:DAPPUDRAFT_273008"/>
<keyword evidence="2" id="KW-1185">Reference proteome</keyword>
<gene>
    <name evidence="1" type="ORF">DAPPUDRAFT_273008</name>
</gene>
<proteinExistence type="predicted"/>
<protein>
    <submittedName>
        <fullName evidence="1">Uncharacterized protein</fullName>
    </submittedName>
</protein>
<evidence type="ECO:0000313" key="2">
    <source>
        <dbReference type="Proteomes" id="UP000000305"/>
    </source>
</evidence>
<reference evidence="1 2" key="1">
    <citation type="journal article" date="2011" name="Science">
        <title>The ecoresponsive genome of Daphnia pulex.</title>
        <authorList>
            <person name="Colbourne J.K."/>
            <person name="Pfrender M.E."/>
            <person name="Gilbert D."/>
            <person name="Thomas W.K."/>
            <person name="Tucker A."/>
            <person name="Oakley T.H."/>
            <person name="Tokishita S."/>
            <person name="Aerts A."/>
            <person name="Arnold G.J."/>
            <person name="Basu M.K."/>
            <person name="Bauer D.J."/>
            <person name="Caceres C.E."/>
            <person name="Carmel L."/>
            <person name="Casola C."/>
            <person name="Choi J.H."/>
            <person name="Detter J.C."/>
            <person name="Dong Q."/>
            <person name="Dusheyko S."/>
            <person name="Eads B.D."/>
            <person name="Frohlich T."/>
            <person name="Geiler-Samerotte K.A."/>
            <person name="Gerlach D."/>
            <person name="Hatcher P."/>
            <person name="Jogdeo S."/>
            <person name="Krijgsveld J."/>
            <person name="Kriventseva E.V."/>
            <person name="Kultz D."/>
            <person name="Laforsch C."/>
            <person name="Lindquist E."/>
            <person name="Lopez J."/>
            <person name="Manak J.R."/>
            <person name="Muller J."/>
            <person name="Pangilinan J."/>
            <person name="Patwardhan R.P."/>
            <person name="Pitluck S."/>
            <person name="Pritham E.J."/>
            <person name="Rechtsteiner A."/>
            <person name="Rho M."/>
            <person name="Rogozin I.B."/>
            <person name="Sakarya O."/>
            <person name="Salamov A."/>
            <person name="Schaack S."/>
            <person name="Shapiro H."/>
            <person name="Shiga Y."/>
            <person name="Skalitzky C."/>
            <person name="Smith Z."/>
            <person name="Souvorov A."/>
            <person name="Sung W."/>
            <person name="Tang Z."/>
            <person name="Tsuchiya D."/>
            <person name="Tu H."/>
            <person name="Vos H."/>
            <person name="Wang M."/>
            <person name="Wolf Y.I."/>
            <person name="Yamagata H."/>
            <person name="Yamada T."/>
            <person name="Ye Y."/>
            <person name="Shaw J.R."/>
            <person name="Andrews J."/>
            <person name="Crease T.J."/>
            <person name="Tang H."/>
            <person name="Lucas S.M."/>
            <person name="Robertson H.M."/>
            <person name="Bork P."/>
            <person name="Koonin E.V."/>
            <person name="Zdobnov E.M."/>
            <person name="Grigoriev I.V."/>
            <person name="Lynch M."/>
            <person name="Boore J.L."/>
        </authorList>
    </citation>
    <scope>NUCLEOTIDE SEQUENCE [LARGE SCALE GENOMIC DNA]</scope>
</reference>
<evidence type="ECO:0000313" key="1">
    <source>
        <dbReference type="EMBL" id="EFX61509.1"/>
    </source>
</evidence>
<dbReference type="Proteomes" id="UP000000305">
    <property type="component" value="Unassembled WGS sequence"/>
</dbReference>